<reference evidence="5" key="1">
    <citation type="submission" date="2018-06" db="EMBL/GenBank/DDBJ databases">
        <authorList>
            <person name="Zhirakovskaya E."/>
        </authorList>
    </citation>
    <scope>NUCLEOTIDE SEQUENCE</scope>
</reference>
<dbReference type="InterPro" id="IPR002114">
    <property type="entry name" value="PTS_HPr_Ser_P_site"/>
</dbReference>
<keyword evidence="3" id="KW-0598">Phosphotransferase system</keyword>
<keyword evidence="2" id="KW-0963">Cytoplasm</keyword>
<dbReference type="PANTHER" id="PTHR33705:SF2">
    <property type="entry name" value="PHOSPHOCARRIER PROTEIN NPR"/>
    <property type="match status" value="1"/>
</dbReference>
<sequence length="89" mass="9344">MIKKDITIINKLGLHARAAAKLVTCASQFTSDIRLSCNGQDVNGKSIMGVMMLAAAKNSSITVTAEGDDGSTAVTALEKLVADRFGEEE</sequence>
<name>A0A3B1B227_9ZZZZ</name>
<comment type="subcellular location">
    <subcellularLocation>
        <location evidence="1">Cytoplasm</location>
    </subcellularLocation>
</comment>
<keyword evidence="5" id="KW-0808">Transferase</keyword>
<evidence type="ECO:0000313" key="5">
    <source>
        <dbReference type="EMBL" id="VAX05498.1"/>
    </source>
</evidence>
<dbReference type="PROSITE" id="PS00369">
    <property type="entry name" value="PTS_HPR_HIS"/>
    <property type="match status" value="1"/>
</dbReference>
<dbReference type="PRINTS" id="PR00107">
    <property type="entry name" value="PHOSPHOCPHPR"/>
</dbReference>
<dbReference type="CDD" id="cd00367">
    <property type="entry name" value="PTS-HPr_like"/>
    <property type="match status" value="1"/>
</dbReference>
<accession>A0A3B1B227</accession>
<evidence type="ECO:0000259" key="4">
    <source>
        <dbReference type="PROSITE" id="PS51350"/>
    </source>
</evidence>
<proteinExistence type="predicted"/>
<dbReference type="InterPro" id="IPR035895">
    <property type="entry name" value="HPr-like_sf"/>
</dbReference>
<dbReference type="PROSITE" id="PS51350">
    <property type="entry name" value="PTS_HPR_DOM"/>
    <property type="match status" value="1"/>
</dbReference>
<evidence type="ECO:0000256" key="3">
    <source>
        <dbReference type="ARBA" id="ARBA00022683"/>
    </source>
</evidence>
<dbReference type="AlphaFoldDB" id="A0A3B1B227"/>
<dbReference type="Gene3D" id="3.30.1340.10">
    <property type="entry name" value="HPr-like"/>
    <property type="match status" value="1"/>
</dbReference>
<dbReference type="InterPro" id="IPR050399">
    <property type="entry name" value="HPr"/>
</dbReference>
<evidence type="ECO:0000256" key="2">
    <source>
        <dbReference type="ARBA" id="ARBA00022490"/>
    </source>
</evidence>
<dbReference type="EMBL" id="UOFX01000006">
    <property type="protein sequence ID" value="VAX05498.1"/>
    <property type="molecule type" value="Genomic_DNA"/>
</dbReference>
<dbReference type="GO" id="GO:0009401">
    <property type="term" value="P:phosphoenolpyruvate-dependent sugar phosphotransferase system"/>
    <property type="evidence" value="ECO:0007669"/>
    <property type="project" value="UniProtKB-KW"/>
</dbReference>
<dbReference type="NCBIfam" id="TIGR01003">
    <property type="entry name" value="PTS_HPr_family"/>
    <property type="match status" value="1"/>
</dbReference>
<dbReference type="InterPro" id="IPR001020">
    <property type="entry name" value="PTS_HPr_His_P_site"/>
</dbReference>
<gene>
    <name evidence="5" type="ORF">MNBD_GAMMA26-1588</name>
</gene>
<dbReference type="PROSITE" id="PS00589">
    <property type="entry name" value="PTS_HPR_SER"/>
    <property type="match status" value="1"/>
</dbReference>
<dbReference type="GO" id="GO:0005737">
    <property type="term" value="C:cytoplasm"/>
    <property type="evidence" value="ECO:0007669"/>
    <property type="project" value="UniProtKB-SubCell"/>
</dbReference>
<dbReference type="Pfam" id="PF00381">
    <property type="entry name" value="PTS-HPr"/>
    <property type="match status" value="1"/>
</dbReference>
<feature type="domain" description="HPr" evidence="4">
    <location>
        <begin position="1"/>
        <end position="88"/>
    </location>
</feature>
<evidence type="ECO:0000256" key="1">
    <source>
        <dbReference type="ARBA" id="ARBA00004496"/>
    </source>
</evidence>
<organism evidence="5">
    <name type="scientific">hydrothermal vent metagenome</name>
    <dbReference type="NCBI Taxonomy" id="652676"/>
    <lineage>
        <taxon>unclassified sequences</taxon>
        <taxon>metagenomes</taxon>
        <taxon>ecological metagenomes</taxon>
    </lineage>
</organism>
<protein>
    <submittedName>
        <fullName evidence="5">Phosphotransferase system, phosphocarrier protein HPr</fullName>
    </submittedName>
</protein>
<dbReference type="InterPro" id="IPR000032">
    <property type="entry name" value="HPr-like"/>
</dbReference>
<dbReference type="GO" id="GO:0016740">
    <property type="term" value="F:transferase activity"/>
    <property type="evidence" value="ECO:0007669"/>
    <property type="project" value="UniProtKB-KW"/>
</dbReference>
<dbReference type="PANTHER" id="PTHR33705">
    <property type="entry name" value="PHOSPHOCARRIER PROTEIN HPR"/>
    <property type="match status" value="1"/>
</dbReference>
<dbReference type="SUPFAM" id="SSF55594">
    <property type="entry name" value="HPr-like"/>
    <property type="match status" value="1"/>
</dbReference>